<dbReference type="Pfam" id="PF19258">
    <property type="entry name" value="KxYKxGKxW_sig"/>
    <property type="match status" value="1"/>
</dbReference>
<feature type="compositionally biased region" description="Low complexity" evidence="5">
    <location>
        <begin position="96"/>
        <end position="108"/>
    </location>
</feature>
<feature type="compositionally biased region" description="Polar residues" evidence="5">
    <location>
        <begin position="141"/>
        <end position="169"/>
    </location>
</feature>
<keyword evidence="6" id="KW-0472">Membrane</keyword>
<keyword evidence="1" id="KW-0134">Cell wall</keyword>
<feature type="compositionally biased region" description="Gly residues" evidence="5">
    <location>
        <begin position="1147"/>
        <end position="1159"/>
    </location>
</feature>
<feature type="region of interest" description="Disordered" evidence="5">
    <location>
        <begin position="58"/>
        <end position="169"/>
    </location>
</feature>
<evidence type="ECO:0000313" key="9">
    <source>
        <dbReference type="Proteomes" id="UP001220377"/>
    </source>
</evidence>
<keyword evidence="4" id="KW-0572">Peptidoglycan-anchor</keyword>
<organism evidence="8 9">
    <name type="scientific">Lacticaseibacillus pabuli</name>
    <dbReference type="NCBI Taxonomy" id="3025672"/>
    <lineage>
        <taxon>Bacteria</taxon>
        <taxon>Bacillati</taxon>
        <taxon>Bacillota</taxon>
        <taxon>Bacilli</taxon>
        <taxon>Lactobacillales</taxon>
        <taxon>Lactobacillaceae</taxon>
        <taxon>Lacticaseibacillus</taxon>
    </lineage>
</organism>
<feature type="compositionally biased region" description="Low complexity" evidence="5">
    <location>
        <begin position="1246"/>
        <end position="1266"/>
    </location>
</feature>
<feature type="transmembrane region" description="Helical" evidence="6">
    <location>
        <begin position="1277"/>
        <end position="1296"/>
    </location>
</feature>
<protein>
    <submittedName>
        <fullName evidence="8">KxYKxGKxW signal peptide domain-containing protein</fullName>
    </submittedName>
</protein>
<dbReference type="InterPro" id="IPR019931">
    <property type="entry name" value="LPXTG_anchor"/>
</dbReference>
<keyword evidence="6" id="KW-0812">Transmembrane</keyword>
<evidence type="ECO:0000256" key="1">
    <source>
        <dbReference type="ARBA" id="ARBA00022512"/>
    </source>
</evidence>
<gene>
    <name evidence="8" type="ORF">PQ472_07450</name>
</gene>
<keyword evidence="2" id="KW-0964">Secreted</keyword>
<sequence>MSTLKKRNHLIQSMTVSKLHYRMYKSGRQWVIAGVAVFALGAAGASLMQNNVAAADDGQQTEQQVGTQPAADSQQTGTTEQNSKGIQSNTADQSAQNKGQQNQNGQTQPSADAKVVTSEKPSTTGQGQSAPTPVPAPASTEGVTESPKTTSAAPETPTAQKSAQDAENTTDWNKAVTVDNQANSDTVQAGNQASYSVKINTTGIKTTLHNASLTLNLPQGTGVTLTTDLSTLAIDGVTPVLNTTTGQLVYDFGDLKSGLSASLALQLQTSAASNATKTLQLTGTLKSDEVTTKLPTSTVTVETSPNGAMTNSITHIQTVNPDDQNHINPVVSDTAAFSFGAEIPTTTAGTKLLQPGSDINLSYKLPAGMDYVGLGQAQGYLTDAPVSTPTADGGKLLSWTFKAPSVDSQLTSDPIYKFLINATVDSSIQKFMPETSVAKMSFVNDDGTTYTAKDADYTFMVGPYAPRGPVDSNGTGFNPIYVYNTADGNLGMYNKSGMTDDPTVFTENDPLLATQIIVTSGDAGNLFKTQNKMLKYLALHTAVDPNEVLQQINLGQATYRPNSSEQTPLSIYPYITLAVQYVGDSTNTYKVLASDIPTSQAVSIPRSELLSWGLDPTKTVKDIYYYYHMDEQPTQLIPANPNTFYDGPTKQDIYNQLAAEGYNIPILQPGNNLSLPDYKDFPADSGAPEGLFQYISYVTSVKPNFIGTISHSSYVQFDDSNTDDEIKYFKNDWLTGHELNIHIDPTVDQHRLSPSVDYSFQAGKLLLGSLAVSTIEVVHSPQGVERVVNATANLVNATTNGTVGIGTNTLSIMAALGGTSTANLVADGKPFSAYVLMPTGVTLNTTETNGLTIISNDYNGTGQQLVKADFGTTILPHGKSMSINLPVEISADTPTQLTFKSYLDLGNTPYEPFDAANTNTSSFQVVSDENDLNGNGDKTDKLIALANVYTVPKTRQVTTNQQIEGQGTLSDGTATTTPGGTATVTINTDPSTDANITSLDLLDVLPQGGTKGLTTDDTRDTDFPLTLSGPITLPAGWNGKVQVLYSTKSGADLDPSDASQWTNAQGLNNDFSKVTAFRIILDATAGETLQGGQQAISFQVKASGDSSLFPIGVMKRSDNTYSMSINGLQETEPHHAVIAITRQASNPGGGNNYPGGNPNGGNNNPGGNPTGGNNNPGGNPNGNNGTKTNGNGGPDLPNTFGKNGHDKGHGAGTGNGTSNNGGRGNTAGQAGTHGGLADTFGRNGSGVNNTNRFRNGRNGLNGGNTNALPQTGDAHNGFVTVMGLALAGLLSILGLGQKRRQEN</sequence>
<reference evidence="8 9" key="1">
    <citation type="submission" date="2023-02" db="EMBL/GenBank/DDBJ databases">
        <title>Genome sequence of Lacticaseibacillus sp. KACC 23028.</title>
        <authorList>
            <person name="Kim S."/>
            <person name="Heo J."/>
            <person name="Kwon S.-W."/>
        </authorList>
    </citation>
    <scope>NUCLEOTIDE SEQUENCE [LARGE SCALE GENOMIC DNA]</scope>
    <source>
        <strain evidence="8 9">KACC 23028</strain>
    </source>
</reference>
<dbReference type="NCBIfam" id="TIGR03715">
    <property type="entry name" value="KxYKxGKxW"/>
    <property type="match status" value="1"/>
</dbReference>
<feature type="compositionally biased region" description="Polar residues" evidence="5">
    <location>
        <begin position="58"/>
        <end position="95"/>
    </location>
</feature>
<dbReference type="RefSeq" id="WP_274258740.1">
    <property type="nucleotide sequence ID" value="NZ_CP117884.1"/>
</dbReference>
<dbReference type="InterPro" id="IPR022263">
    <property type="entry name" value="KxYKxGKxW"/>
</dbReference>
<evidence type="ECO:0000256" key="2">
    <source>
        <dbReference type="ARBA" id="ARBA00022525"/>
    </source>
</evidence>
<dbReference type="PROSITE" id="PS50847">
    <property type="entry name" value="GRAM_POS_ANCHORING"/>
    <property type="match status" value="1"/>
</dbReference>
<evidence type="ECO:0000256" key="3">
    <source>
        <dbReference type="ARBA" id="ARBA00022729"/>
    </source>
</evidence>
<dbReference type="NCBIfam" id="TIGR01167">
    <property type="entry name" value="LPXTG_anchor"/>
    <property type="match status" value="1"/>
</dbReference>
<dbReference type="Proteomes" id="UP001220377">
    <property type="component" value="Chromosome"/>
</dbReference>
<dbReference type="EMBL" id="CP117884">
    <property type="protein sequence ID" value="WDF81761.1"/>
    <property type="molecule type" value="Genomic_DNA"/>
</dbReference>
<keyword evidence="9" id="KW-1185">Reference proteome</keyword>
<feature type="compositionally biased region" description="Low complexity" evidence="5">
    <location>
        <begin position="1160"/>
        <end position="1189"/>
    </location>
</feature>
<evidence type="ECO:0000256" key="6">
    <source>
        <dbReference type="SAM" id="Phobius"/>
    </source>
</evidence>
<keyword evidence="3" id="KW-0732">Signal</keyword>
<feature type="domain" description="Gram-positive cocci surface proteins LPxTG" evidence="7">
    <location>
        <begin position="1268"/>
        <end position="1303"/>
    </location>
</feature>
<evidence type="ECO:0000313" key="8">
    <source>
        <dbReference type="EMBL" id="WDF81761.1"/>
    </source>
</evidence>
<accession>A0ABY7WQ16</accession>
<name>A0ABY7WQ16_9LACO</name>
<evidence type="ECO:0000256" key="4">
    <source>
        <dbReference type="ARBA" id="ARBA00023088"/>
    </source>
</evidence>
<feature type="compositionally biased region" description="Gly residues" evidence="5">
    <location>
        <begin position="1210"/>
        <end position="1225"/>
    </location>
</feature>
<feature type="compositionally biased region" description="Polar residues" evidence="5">
    <location>
        <begin position="119"/>
        <end position="128"/>
    </location>
</feature>
<keyword evidence="6" id="KW-1133">Transmembrane helix</keyword>
<proteinExistence type="predicted"/>
<evidence type="ECO:0000256" key="5">
    <source>
        <dbReference type="SAM" id="MobiDB-lite"/>
    </source>
</evidence>
<feature type="region of interest" description="Disordered" evidence="5">
    <location>
        <begin position="1143"/>
        <end position="1268"/>
    </location>
</feature>
<evidence type="ECO:0000259" key="7">
    <source>
        <dbReference type="PROSITE" id="PS50847"/>
    </source>
</evidence>